<dbReference type="GO" id="GO:0006351">
    <property type="term" value="P:DNA-templated transcription"/>
    <property type="evidence" value="ECO:0007669"/>
    <property type="project" value="InterPro"/>
</dbReference>
<gene>
    <name evidence="9" type="ORF">PHLGIDRAFT_11523</name>
</gene>
<keyword evidence="4" id="KW-0238">DNA-binding</keyword>
<dbReference type="AlphaFoldDB" id="A0A0C3S3K3"/>
<dbReference type="InterPro" id="IPR007219">
    <property type="entry name" value="XnlR_reg_dom"/>
</dbReference>
<keyword evidence="6" id="KW-0539">Nucleus</keyword>
<evidence type="ECO:0000256" key="6">
    <source>
        <dbReference type="ARBA" id="ARBA00023242"/>
    </source>
</evidence>
<keyword evidence="10" id="KW-1185">Reference proteome</keyword>
<evidence type="ECO:0000256" key="2">
    <source>
        <dbReference type="ARBA" id="ARBA00022833"/>
    </source>
</evidence>
<keyword evidence="3" id="KW-0805">Transcription regulation</keyword>
<evidence type="ECO:0000256" key="7">
    <source>
        <dbReference type="SAM" id="MobiDB-lite"/>
    </source>
</evidence>
<dbReference type="EMBL" id="KN840458">
    <property type="protein sequence ID" value="KIP10141.1"/>
    <property type="molecule type" value="Genomic_DNA"/>
</dbReference>
<evidence type="ECO:0000259" key="8">
    <source>
        <dbReference type="SMART" id="SM00906"/>
    </source>
</evidence>
<sequence length="943" mass="104933">MSESGSEPFGSRPTHLPVSDEDLEPGPSNRSAAAQSRRGTRGNFAPAPKIPTIKSRCESNEGDEKCKNCLAAGARPSFKRGPPKGYIHAIEQRWHQVECILATIMASQRARDVIAELRNDSVARTILDRVDAGPYGGVGITTHEQRTAGDGLYNTIMTQSTQGVSDDRRSKRQSRMSREIVSAQDPAISSPPTVEWQEHLFRRLTSLQQYSTPAAPYSVASSDATGARLPSWSPSSGQDSPIIPPPSSEPSRRRRRVEGLAALTVLNPRPAHARHDPEEAYGDDEYDEAIDALGHLSVDNNQEFRYHGRSAGLYLLAKTDRKDDSEQKENGIWKFQSPHISADCQCLSFDQVNDRIELPDTATQDRLITLYFTYVHHYLPIVHKASFLAAYPERNLDSSSISRREPMQTVTKLLLLSMFAFAARYWDEGDGPHRTNSGQDELEAGHHYANDARLLLNTLYEDSRPSVVQALLILGIREFGIGSAAQGWFYIGMGCRMAIDLGMNRDADGWKDGCGNDLFTPVEKQIRRQIWWSCCIADKLSSTWLGRPVMYKMGDFDTPIPDQDINEDQELWRPYPRHVLGPTFTPMASHVMTCFRAQCKLSFIMSEIMAKMYPVKWYMDQPRRAIMDKLESALHNWMIDLPDELRYHESGGRTPPPPHVLILHAEYYSALLLLYRAFDAGEQAELFSQDPVHAKCFDVCQGAASKISSIITTFHDTFGLKRSPPFSVIYVQCAGIMHVVTLTRLPRDTQATIGLLQCIHAAEEMQNVWPSAHLVRNLLKGAKVQMADLPAHRETTSGRNKRPLDDILRSEAPMDLGMHSSYPQGLPSLQGPGPSGSSQLPPIMPPYGISSTSSPGPYVPGYEWWPPLVGPGISHPYQADPAAYPPGPMVGPFAGAPSSLFTFDPTHMSADFMHGVSQGDSGSSVMPQHHYSQHHDQQHHPPR</sequence>
<evidence type="ECO:0000256" key="4">
    <source>
        <dbReference type="ARBA" id="ARBA00023125"/>
    </source>
</evidence>
<accession>A0A0C3S3K3</accession>
<feature type="compositionally biased region" description="Low complexity" evidence="7">
    <location>
        <begin position="823"/>
        <end position="841"/>
    </location>
</feature>
<feature type="region of interest" description="Disordered" evidence="7">
    <location>
        <begin position="913"/>
        <end position="943"/>
    </location>
</feature>
<dbReference type="CDD" id="cd12148">
    <property type="entry name" value="fungal_TF_MHR"/>
    <property type="match status" value="1"/>
</dbReference>
<feature type="region of interest" description="Disordered" evidence="7">
    <location>
        <begin position="819"/>
        <end position="852"/>
    </location>
</feature>
<evidence type="ECO:0000313" key="9">
    <source>
        <dbReference type="EMBL" id="KIP10141.1"/>
    </source>
</evidence>
<dbReference type="InterPro" id="IPR051615">
    <property type="entry name" value="Transcr_Regulatory_Elem"/>
</dbReference>
<proteinExistence type="predicted"/>
<dbReference type="GO" id="GO:0008270">
    <property type="term" value="F:zinc ion binding"/>
    <property type="evidence" value="ECO:0007669"/>
    <property type="project" value="InterPro"/>
</dbReference>
<reference evidence="9 10" key="1">
    <citation type="journal article" date="2014" name="PLoS Genet.">
        <title>Analysis of the Phlebiopsis gigantea genome, transcriptome and secretome provides insight into its pioneer colonization strategies of wood.</title>
        <authorList>
            <person name="Hori C."/>
            <person name="Ishida T."/>
            <person name="Igarashi K."/>
            <person name="Samejima M."/>
            <person name="Suzuki H."/>
            <person name="Master E."/>
            <person name="Ferreira P."/>
            <person name="Ruiz-Duenas F.J."/>
            <person name="Held B."/>
            <person name="Canessa P."/>
            <person name="Larrondo L.F."/>
            <person name="Schmoll M."/>
            <person name="Druzhinina I.S."/>
            <person name="Kubicek C.P."/>
            <person name="Gaskell J.A."/>
            <person name="Kersten P."/>
            <person name="St John F."/>
            <person name="Glasner J."/>
            <person name="Sabat G."/>
            <person name="Splinter BonDurant S."/>
            <person name="Syed K."/>
            <person name="Yadav J."/>
            <person name="Mgbeahuruike A.C."/>
            <person name="Kovalchuk A."/>
            <person name="Asiegbu F.O."/>
            <person name="Lackner G."/>
            <person name="Hoffmeister D."/>
            <person name="Rencoret J."/>
            <person name="Gutierrez A."/>
            <person name="Sun H."/>
            <person name="Lindquist E."/>
            <person name="Barry K."/>
            <person name="Riley R."/>
            <person name="Grigoriev I.V."/>
            <person name="Henrissat B."/>
            <person name="Kues U."/>
            <person name="Berka R.M."/>
            <person name="Martinez A.T."/>
            <person name="Covert S.F."/>
            <person name="Blanchette R.A."/>
            <person name="Cullen D."/>
        </authorList>
    </citation>
    <scope>NUCLEOTIDE SEQUENCE [LARGE SCALE GENOMIC DNA]</scope>
    <source>
        <strain evidence="9 10">11061_1 CR5-6</strain>
    </source>
</reference>
<protein>
    <recommendedName>
        <fullName evidence="8">Xylanolytic transcriptional activator regulatory domain-containing protein</fullName>
    </recommendedName>
</protein>
<feature type="domain" description="Xylanolytic transcriptional activator regulatory" evidence="8">
    <location>
        <begin position="487"/>
        <end position="567"/>
    </location>
</feature>
<dbReference type="Proteomes" id="UP000053257">
    <property type="component" value="Unassembled WGS sequence"/>
</dbReference>
<evidence type="ECO:0000256" key="1">
    <source>
        <dbReference type="ARBA" id="ARBA00022723"/>
    </source>
</evidence>
<dbReference type="GO" id="GO:0003677">
    <property type="term" value="F:DNA binding"/>
    <property type="evidence" value="ECO:0007669"/>
    <property type="project" value="UniProtKB-KW"/>
</dbReference>
<dbReference type="OrthoDB" id="2796601at2759"/>
<feature type="region of interest" description="Disordered" evidence="7">
    <location>
        <begin position="1"/>
        <end position="60"/>
    </location>
</feature>
<dbReference type="HOGENOM" id="CLU_004748_1_0_1"/>
<keyword evidence="1" id="KW-0479">Metal-binding</keyword>
<feature type="region of interest" description="Disordered" evidence="7">
    <location>
        <begin position="158"/>
        <end position="193"/>
    </location>
</feature>
<name>A0A0C3S3K3_PHLG1</name>
<evidence type="ECO:0000256" key="3">
    <source>
        <dbReference type="ARBA" id="ARBA00023015"/>
    </source>
</evidence>
<dbReference type="SMART" id="SM00906">
    <property type="entry name" value="Fungal_trans"/>
    <property type="match status" value="1"/>
</dbReference>
<feature type="region of interest" description="Disordered" evidence="7">
    <location>
        <begin position="217"/>
        <end position="255"/>
    </location>
</feature>
<dbReference type="PANTHER" id="PTHR31313:SF78">
    <property type="entry name" value="TRANSCRIPTION FACTOR DOMAIN-CONTAINING PROTEIN"/>
    <property type="match status" value="1"/>
</dbReference>
<organism evidence="9 10">
    <name type="scientific">Phlebiopsis gigantea (strain 11061_1 CR5-6)</name>
    <name type="common">White-rot fungus</name>
    <name type="synonym">Peniophora gigantea</name>
    <dbReference type="NCBI Taxonomy" id="745531"/>
    <lineage>
        <taxon>Eukaryota</taxon>
        <taxon>Fungi</taxon>
        <taxon>Dikarya</taxon>
        <taxon>Basidiomycota</taxon>
        <taxon>Agaricomycotina</taxon>
        <taxon>Agaricomycetes</taxon>
        <taxon>Polyporales</taxon>
        <taxon>Phanerochaetaceae</taxon>
        <taxon>Phlebiopsis</taxon>
    </lineage>
</organism>
<dbReference type="Pfam" id="PF04082">
    <property type="entry name" value="Fungal_trans"/>
    <property type="match status" value="1"/>
</dbReference>
<evidence type="ECO:0000256" key="5">
    <source>
        <dbReference type="ARBA" id="ARBA00023163"/>
    </source>
</evidence>
<keyword evidence="2" id="KW-0862">Zinc</keyword>
<evidence type="ECO:0000313" key="10">
    <source>
        <dbReference type="Proteomes" id="UP000053257"/>
    </source>
</evidence>
<dbReference type="STRING" id="745531.A0A0C3S3K3"/>
<dbReference type="PANTHER" id="PTHR31313">
    <property type="entry name" value="TY1 ENHANCER ACTIVATOR"/>
    <property type="match status" value="1"/>
</dbReference>
<keyword evidence="5" id="KW-0804">Transcription</keyword>
<feature type="compositionally biased region" description="Basic and acidic residues" evidence="7">
    <location>
        <begin position="933"/>
        <end position="943"/>
    </location>
</feature>